<reference evidence="2" key="1">
    <citation type="submission" date="2020-02" db="EMBL/GenBank/DDBJ databases">
        <authorList>
            <person name="Meier V. D."/>
        </authorList>
    </citation>
    <scope>NUCLEOTIDE SEQUENCE</scope>
    <source>
        <strain evidence="2">AVDCRST_MAG30</strain>
    </source>
</reference>
<dbReference type="EMBL" id="CADCVS010000584">
    <property type="protein sequence ID" value="CAA9538343.1"/>
    <property type="molecule type" value="Genomic_DNA"/>
</dbReference>
<evidence type="ECO:0000313" key="2">
    <source>
        <dbReference type="EMBL" id="CAA9538343.1"/>
    </source>
</evidence>
<proteinExistence type="predicted"/>
<organism evidence="2">
    <name type="scientific">uncultured Solirubrobacteraceae bacterium</name>
    <dbReference type="NCBI Taxonomy" id="1162706"/>
    <lineage>
        <taxon>Bacteria</taxon>
        <taxon>Bacillati</taxon>
        <taxon>Actinomycetota</taxon>
        <taxon>Thermoleophilia</taxon>
        <taxon>Solirubrobacterales</taxon>
        <taxon>Solirubrobacteraceae</taxon>
        <taxon>environmental samples</taxon>
    </lineage>
</organism>
<sequence length="34" mass="3422">RGASKAPRPLPRPGLAGGAAELRGLDSPEKPDLA</sequence>
<evidence type="ECO:0000256" key="1">
    <source>
        <dbReference type="SAM" id="MobiDB-lite"/>
    </source>
</evidence>
<feature type="non-terminal residue" evidence="2">
    <location>
        <position position="1"/>
    </location>
</feature>
<gene>
    <name evidence="2" type="ORF">AVDCRST_MAG30-4475</name>
</gene>
<dbReference type="AlphaFoldDB" id="A0A6J4U4P8"/>
<feature type="region of interest" description="Disordered" evidence="1">
    <location>
        <begin position="1"/>
        <end position="34"/>
    </location>
</feature>
<name>A0A6J4U4P8_9ACTN</name>
<feature type="compositionally biased region" description="Basic and acidic residues" evidence="1">
    <location>
        <begin position="23"/>
        <end position="34"/>
    </location>
</feature>
<protein>
    <submittedName>
        <fullName evidence="2">Uncharacterized protein</fullName>
    </submittedName>
</protein>
<accession>A0A6J4U4P8</accession>